<dbReference type="GO" id="GO:0008168">
    <property type="term" value="F:methyltransferase activity"/>
    <property type="evidence" value="ECO:0007669"/>
    <property type="project" value="UniProtKB-KW"/>
</dbReference>
<dbReference type="EC" id="2.1.1.-" evidence="1"/>
<dbReference type="Pfam" id="PF04672">
    <property type="entry name" value="Methyltransf_19"/>
    <property type="match status" value="1"/>
</dbReference>
<comment type="caution">
    <text evidence="1">The sequence shown here is derived from an EMBL/GenBank/DDBJ whole genome shotgun (WGS) entry which is preliminary data.</text>
</comment>
<evidence type="ECO:0000313" key="1">
    <source>
        <dbReference type="EMBL" id="MEJ2871778.1"/>
    </source>
</evidence>
<evidence type="ECO:0000313" key="2">
    <source>
        <dbReference type="Proteomes" id="UP001385809"/>
    </source>
</evidence>
<gene>
    <name evidence="1" type="ORF">WCD74_28745</name>
</gene>
<keyword evidence="1" id="KW-0489">Methyltransferase</keyword>
<dbReference type="CDD" id="cd02440">
    <property type="entry name" value="AdoMet_MTases"/>
    <property type="match status" value="1"/>
</dbReference>
<proteinExistence type="predicted"/>
<dbReference type="PIRSF" id="PIRSF017393">
    <property type="entry name" value="MTase_SAV2177"/>
    <property type="match status" value="1"/>
</dbReference>
<keyword evidence="1" id="KW-0808">Transferase</keyword>
<dbReference type="Gene3D" id="3.40.50.150">
    <property type="entry name" value="Vaccinia Virus protein VP39"/>
    <property type="match status" value="1"/>
</dbReference>
<dbReference type="GO" id="GO:0032259">
    <property type="term" value="P:methylation"/>
    <property type="evidence" value="ECO:0007669"/>
    <property type="project" value="UniProtKB-KW"/>
</dbReference>
<protein>
    <submittedName>
        <fullName evidence="1">SAM-dependent methyltransferase</fullName>
        <ecNumber evidence="1">2.1.1.-</ecNumber>
    </submittedName>
</protein>
<dbReference type="EMBL" id="JBBEGN010000028">
    <property type="protein sequence ID" value="MEJ2871778.1"/>
    <property type="molecule type" value="Genomic_DNA"/>
</dbReference>
<accession>A0ABU8MZE1</accession>
<dbReference type="InterPro" id="IPR006764">
    <property type="entry name" value="SAM_dep_MeTrfase_SAV2177_type"/>
</dbReference>
<dbReference type="RefSeq" id="WP_337698353.1">
    <property type="nucleotide sequence ID" value="NZ_JBBEGN010000028.1"/>
</dbReference>
<sequence>MTGSAVPEDVDLERANVARMYDYWLGGACNFAVDREHADRIEASNHTARHAARSNRTFLRRVVRSCLARGIDQFLDLGSGVPTVGNVHEIAPDARVAYVDHEAVAVAHSREILAGIDRASVTQADLADAEAVLTAPGVADLLDFSRPVAVLAIAVLHYVPGDLTALLAPYRARLVPGGVLAISHVSDEQDDPDLADRIRAAAEVFRGSANPVTLRSRAELAAPFEGLAIDAPGTVDVTDWPDARPDVVPVGMYAVCAALTTASPTAPPSTPPAPPAS</sequence>
<name>A0ABU8MZE1_9PSEU</name>
<dbReference type="SUPFAM" id="SSF53335">
    <property type="entry name" value="S-adenosyl-L-methionine-dependent methyltransferases"/>
    <property type="match status" value="1"/>
</dbReference>
<reference evidence="1 2" key="1">
    <citation type="submission" date="2024-03" db="EMBL/GenBank/DDBJ databases">
        <title>Actinomycetospora sp. OC33-EN08, a novel actinomycete isolated from wild orchid (Aerides multiflora).</title>
        <authorList>
            <person name="Suriyachadkun C."/>
        </authorList>
    </citation>
    <scope>NUCLEOTIDE SEQUENCE [LARGE SCALE GENOMIC DNA]</scope>
    <source>
        <strain evidence="1 2">OC33-EN08</strain>
    </source>
</reference>
<keyword evidence="2" id="KW-1185">Reference proteome</keyword>
<dbReference type="Proteomes" id="UP001385809">
    <property type="component" value="Unassembled WGS sequence"/>
</dbReference>
<organism evidence="1 2">
    <name type="scientific">Actinomycetospora aurantiaca</name>
    <dbReference type="NCBI Taxonomy" id="3129233"/>
    <lineage>
        <taxon>Bacteria</taxon>
        <taxon>Bacillati</taxon>
        <taxon>Actinomycetota</taxon>
        <taxon>Actinomycetes</taxon>
        <taxon>Pseudonocardiales</taxon>
        <taxon>Pseudonocardiaceae</taxon>
        <taxon>Actinomycetospora</taxon>
    </lineage>
</organism>
<dbReference type="InterPro" id="IPR029063">
    <property type="entry name" value="SAM-dependent_MTases_sf"/>
</dbReference>